<sequence length="522" mass="54656">MHSVSPLLSLAPISLLLAVATAQDNGIDIRDKMEWMEHILVDNNGTNNDGFMNAVTPCLNYVGFASNGSDRGEQSSAQWVRIAFHDFVTGNLTTGLGGLDASIGFESDRFENAGLFVNDTLQFFSPTVSAYMSMADNIALGVIASVAECGGTNTGIVPRTGRIDADAAGPAGVPEPTTDLATTLAQFAAAGFNQADTIALTACGHSLGRVHYSNFPDIVDESYVTSTNLDGGEPFDATPGVFDSAVVNEYLGQTGSFGGPLVTAPNVTDRSDYRLYISDSNVTMQSISEEASFQSTCNALFQRMIDTVPSTVTLSDPITPMEWKGVDLMLDINSSGTVSISGLIRNLYTTTTPPDTVSYTTTNAGVNSTTQTSDATSGNGTSIYGSTIYWPFNSTIESPGTDTLTINSAISYPVNDNIFVLPAQSTINSTTKAVVLRGAALTSLVGSESMTGVLYVPTTQTGTITKKVTNVTVEMESVGTSGNYTLFEGSVTASSATSIVAKVLLGDSASRTVRSDIFVGGL</sequence>
<feature type="chain" id="PRO_5011828410" description="Peroxidase" evidence="5">
    <location>
        <begin position="23"/>
        <end position="522"/>
    </location>
</feature>
<evidence type="ECO:0000313" key="7">
    <source>
        <dbReference type="EMBL" id="CZR68691.1"/>
    </source>
</evidence>
<evidence type="ECO:0000313" key="8">
    <source>
        <dbReference type="Proteomes" id="UP000184330"/>
    </source>
</evidence>
<dbReference type="Gene3D" id="1.10.420.10">
    <property type="entry name" value="Peroxidase, domain 2"/>
    <property type="match status" value="1"/>
</dbReference>
<protein>
    <recommendedName>
        <fullName evidence="5">Peroxidase</fullName>
        <ecNumber evidence="5">1.11.1.-</ecNumber>
    </recommendedName>
</protein>
<keyword evidence="8" id="KW-1185">Reference proteome</keyword>
<dbReference type="SUPFAM" id="SSF48113">
    <property type="entry name" value="Heme-dependent peroxidases"/>
    <property type="match status" value="1"/>
</dbReference>
<keyword evidence="2" id="KW-0479">Metal-binding</keyword>
<evidence type="ECO:0000259" key="6">
    <source>
        <dbReference type="PROSITE" id="PS50873"/>
    </source>
</evidence>
<dbReference type="InterPro" id="IPR010255">
    <property type="entry name" value="Haem_peroxidase_sf"/>
</dbReference>
<feature type="domain" description="Plant heme peroxidase family profile" evidence="6">
    <location>
        <begin position="132"/>
        <end position="301"/>
    </location>
</feature>
<dbReference type="Gene3D" id="1.10.520.10">
    <property type="match status" value="1"/>
</dbReference>
<dbReference type="GO" id="GO:0046872">
    <property type="term" value="F:metal ion binding"/>
    <property type="evidence" value="ECO:0007669"/>
    <property type="project" value="UniProtKB-UniRule"/>
</dbReference>
<keyword evidence="5" id="KW-0732">Signal</keyword>
<accession>A0A1L7XUJ5</accession>
<dbReference type="GO" id="GO:0020037">
    <property type="term" value="F:heme binding"/>
    <property type="evidence" value="ECO:0007669"/>
    <property type="project" value="UniProtKB-UniRule"/>
</dbReference>
<dbReference type="STRING" id="576137.A0A1L7XUJ5"/>
<keyword evidence="3 5" id="KW-0560">Oxidoreductase</keyword>
<dbReference type="Proteomes" id="UP000184330">
    <property type="component" value="Unassembled WGS sequence"/>
</dbReference>
<evidence type="ECO:0000256" key="4">
    <source>
        <dbReference type="RuleBase" id="RU004241"/>
    </source>
</evidence>
<evidence type="ECO:0000256" key="1">
    <source>
        <dbReference type="ARBA" id="ARBA00022559"/>
    </source>
</evidence>
<dbReference type="GO" id="GO:0000302">
    <property type="term" value="P:response to reactive oxygen species"/>
    <property type="evidence" value="ECO:0007669"/>
    <property type="project" value="TreeGrafter"/>
</dbReference>
<feature type="signal peptide" evidence="5">
    <location>
        <begin position="1"/>
        <end position="22"/>
    </location>
</feature>
<keyword evidence="2" id="KW-0349">Heme</keyword>
<dbReference type="PROSITE" id="PS50873">
    <property type="entry name" value="PEROXIDASE_4"/>
    <property type="match status" value="1"/>
</dbReference>
<dbReference type="GO" id="GO:0004601">
    <property type="term" value="F:peroxidase activity"/>
    <property type="evidence" value="ECO:0007669"/>
    <property type="project" value="UniProtKB-KW"/>
</dbReference>
<evidence type="ECO:0000256" key="3">
    <source>
        <dbReference type="ARBA" id="ARBA00023002"/>
    </source>
</evidence>
<keyword evidence="1 5" id="KW-0575">Peroxidase</keyword>
<proteinExistence type="inferred from homology"/>
<dbReference type="Pfam" id="PF00141">
    <property type="entry name" value="peroxidase"/>
    <property type="match status" value="1"/>
</dbReference>
<dbReference type="EC" id="1.11.1.-" evidence="5"/>
<dbReference type="OrthoDB" id="5985073at2759"/>
<dbReference type="PANTHER" id="PTHR31356:SF53">
    <property type="entry name" value="HEME PEROXIDASE"/>
    <property type="match status" value="1"/>
</dbReference>
<reference evidence="7 8" key="1">
    <citation type="submission" date="2016-03" db="EMBL/GenBank/DDBJ databases">
        <authorList>
            <person name="Ploux O."/>
        </authorList>
    </citation>
    <scope>NUCLEOTIDE SEQUENCE [LARGE SCALE GENOMIC DNA]</scope>
    <source>
        <strain evidence="7 8">UAMH 11012</strain>
    </source>
</reference>
<dbReference type="GO" id="GO:0042744">
    <property type="term" value="P:hydrogen peroxide catabolic process"/>
    <property type="evidence" value="ECO:0007669"/>
    <property type="project" value="TreeGrafter"/>
</dbReference>
<evidence type="ECO:0000256" key="5">
    <source>
        <dbReference type="RuleBase" id="RU363051"/>
    </source>
</evidence>
<keyword evidence="2" id="KW-0408">Iron</keyword>
<dbReference type="GO" id="GO:0034599">
    <property type="term" value="P:cellular response to oxidative stress"/>
    <property type="evidence" value="ECO:0007669"/>
    <property type="project" value="InterPro"/>
</dbReference>
<dbReference type="PANTHER" id="PTHR31356">
    <property type="entry name" value="THYLAKOID LUMENAL 29 KDA PROTEIN, CHLOROPLASTIC-RELATED"/>
    <property type="match status" value="1"/>
</dbReference>
<name>A0A1L7XUJ5_9HELO</name>
<dbReference type="EMBL" id="FJOG01000058">
    <property type="protein sequence ID" value="CZR68691.1"/>
    <property type="molecule type" value="Genomic_DNA"/>
</dbReference>
<dbReference type="InterPro" id="IPR002016">
    <property type="entry name" value="Haem_peroxidase"/>
</dbReference>
<dbReference type="InterPro" id="IPR044831">
    <property type="entry name" value="Ccp1-like"/>
</dbReference>
<evidence type="ECO:0000256" key="2">
    <source>
        <dbReference type="ARBA" id="ARBA00022617"/>
    </source>
</evidence>
<gene>
    <name evidence="7" type="ORF">PAC_18590</name>
</gene>
<comment type="similarity">
    <text evidence="4">Belongs to the peroxidase family.</text>
</comment>
<organism evidence="7 8">
    <name type="scientific">Phialocephala subalpina</name>
    <dbReference type="NCBI Taxonomy" id="576137"/>
    <lineage>
        <taxon>Eukaryota</taxon>
        <taxon>Fungi</taxon>
        <taxon>Dikarya</taxon>
        <taxon>Ascomycota</taxon>
        <taxon>Pezizomycotina</taxon>
        <taxon>Leotiomycetes</taxon>
        <taxon>Helotiales</taxon>
        <taxon>Mollisiaceae</taxon>
        <taxon>Phialocephala</taxon>
        <taxon>Phialocephala fortinii species complex</taxon>
    </lineage>
</organism>
<dbReference type="AlphaFoldDB" id="A0A1L7XUJ5"/>